<dbReference type="Gene3D" id="6.10.250.2410">
    <property type="match status" value="1"/>
</dbReference>
<protein>
    <recommendedName>
        <fullName evidence="2">Segregation and condensation protein A</fullName>
    </recommendedName>
</protein>
<feature type="region of interest" description="Disordered" evidence="3">
    <location>
        <begin position="1"/>
        <end position="24"/>
    </location>
</feature>
<dbReference type="PANTHER" id="PTHR33969:SF2">
    <property type="entry name" value="SEGREGATION AND CONDENSATION PROTEIN A"/>
    <property type="match status" value="1"/>
</dbReference>
<keyword evidence="1" id="KW-0159">Chromosome partition</keyword>
<organism evidence="4 5">
    <name type="scientific">Micrococcus terreus</name>
    <dbReference type="NCBI Taxonomy" id="574650"/>
    <lineage>
        <taxon>Bacteria</taxon>
        <taxon>Bacillati</taxon>
        <taxon>Actinomycetota</taxon>
        <taxon>Actinomycetes</taxon>
        <taxon>Micrococcales</taxon>
        <taxon>Micrococcaceae</taxon>
        <taxon>Micrococcus</taxon>
    </lineage>
</organism>
<evidence type="ECO:0000313" key="5">
    <source>
        <dbReference type="Proteomes" id="UP000198881"/>
    </source>
</evidence>
<feature type="region of interest" description="Disordered" evidence="3">
    <location>
        <begin position="296"/>
        <end position="333"/>
    </location>
</feature>
<evidence type="ECO:0000313" key="4">
    <source>
        <dbReference type="EMBL" id="SFV22656.1"/>
    </source>
</evidence>
<evidence type="ECO:0000256" key="2">
    <source>
        <dbReference type="ARBA" id="ARBA00044777"/>
    </source>
</evidence>
<keyword evidence="5" id="KW-1185">Reference proteome</keyword>
<dbReference type="Pfam" id="PF02616">
    <property type="entry name" value="SMC_ScpA"/>
    <property type="match status" value="1"/>
</dbReference>
<reference evidence="4 5" key="1">
    <citation type="submission" date="2016-10" db="EMBL/GenBank/DDBJ databases">
        <authorList>
            <person name="de Groot N.N."/>
        </authorList>
    </citation>
    <scope>NUCLEOTIDE SEQUENCE [LARGE SCALE GENOMIC DNA]</scope>
    <source>
        <strain evidence="4 5">CGMCC 1.7054</strain>
    </source>
</reference>
<dbReference type="OrthoDB" id="9811016at2"/>
<evidence type="ECO:0000256" key="3">
    <source>
        <dbReference type="SAM" id="MobiDB-lite"/>
    </source>
</evidence>
<gene>
    <name evidence="4" type="ORF">SAMN04487966_104249</name>
</gene>
<feature type="compositionally biased region" description="Acidic residues" evidence="3">
    <location>
        <begin position="314"/>
        <end position="333"/>
    </location>
</feature>
<dbReference type="AlphaFoldDB" id="A0A1I7ML54"/>
<accession>A0A1I7ML54</accession>
<dbReference type="EMBL" id="FPCG01000004">
    <property type="protein sequence ID" value="SFV22656.1"/>
    <property type="molecule type" value="Genomic_DNA"/>
</dbReference>
<dbReference type="PANTHER" id="PTHR33969">
    <property type="entry name" value="SEGREGATION AND CONDENSATION PROTEIN A"/>
    <property type="match status" value="1"/>
</dbReference>
<dbReference type="InterPro" id="IPR003768">
    <property type="entry name" value="ScpA"/>
</dbReference>
<name>A0A1I7ML54_9MICC</name>
<dbReference type="GO" id="GO:0007059">
    <property type="term" value="P:chromosome segregation"/>
    <property type="evidence" value="ECO:0007669"/>
    <property type="project" value="UniProtKB-KW"/>
</dbReference>
<proteinExistence type="predicted"/>
<dbReference type="STRING" id="574650.SAMN04487966_104249"/>
<sequence>MTPRAGTAPALPDPAELLSADALGDPDDGPSGFSVSLTNFAGPFDVLLSLIARRQMDITEVSLAAVTDEFIAYIAQLRETARAAVAEGTDAGNDAPAAATARRVADAALDESSQFLVVASTLLDLKAARLLPAGTTDTEADEALLEARDLLFARLLQYKAFKDVSAMMSTRMAEEARRFPRQTSLDPRFAAVLPELVWTLSPEQFAALAQDVLTRTPEEKPDGVGLGHLHAPAVSVREQAGLIAARLQAAGRLSFAELVADADSTLVVVARFLALLEMYRDRAVTFEQDTPLGDLQVQWDPTAADELPVMSGESDFDQEPGEPGESEPVEEES</sequence>
<dbReference type="Proteomes" id="UP000198881">
    <property type="component" value="Unassembled WGS sequence"/>
</dbReference>
<evidence type="ECO:0000256" key="1">
    <source>
        <dbReference type="ARBA" id="ARBA00022829"/>
    </source>
</evidence>